<name>A0A0C4EBH4_MAGP6</name>
<dbReference type="VEuPathDB" id="FungiDB:MAPG_10022"/>
<accession>A0A0C4EBH4</accession>
<dbReference type="Gene3D" id="3.40.50.300">
    <property type="entry name" value="P-loop containing nucleotide triphosphate hydrolases"/>
    <property type="match status" value="1"/>
</dbReference>
<dbReference type="SUPFAM" id="SSF52540">
    <property type="entry name" value="P-loop containing nucleoside triphosphate hydrolases"/>
    <property type="match status" value="1"/>
</dbReference>
<sequence length="103" mass="11914">MARNSYRFLVAAEPRRRSYTEYVHVLTASCVTSPIGFVNQVSGSYQIRVMLLTLSCGAVGNPTLEDRELARIHRIGRTKMVTTIRFYIRDSFEEELWRLLWAA</sequence>
<dbReference type="EnsemblFungi" id="MAPG_10022T0">
    <property type="protein sequence ID" value="MAPG_10022T0"/>
    <property type="gene ID" value="MAPG_10022"/>
</dbReference>
<proteinExistence type="predicted"/>
<dbReference type="Proteomes" id="UP000011715">
    <property type="component" value="Unassembled WGS sequence"/>
</dbReference>
<dbReference type="EMBL" id="GL876977">
    <property type="protein sequence ID" value="KLU91504.1"/>
    <property type="molecule type" value="Genomic_DNA"/>
</dbReference>
<dbReference type="AlphaFoldDB" id="A0A0C4EBH4"/>
<dbReference type="STRING" id="644358.A0A0C4EBH4"/>
<reference evidence="1" key="2">
    <citation type="submission" date="2010-05" db="EMBL/GenBank/DDBJ databases">
        <title>The Genome Sequence of Magnaporthe poae strain ATCC 64411.</title>
        <authorList>
            <consortium name="The Broad Institute Genome Sequencing Platform"/>
            <consortium name="Broad Institute Genome Sequencing Center for Infectious Disease"/>
            <person name="Ma L.-J."/>
            <person name="Dead R."/>
            <person name="Young S."/>
            <person name="Zeng Q."/>
            <person name="Koehrsen M."/>
            <person name="Alvarado L."/>
            <person name="Berlin A."/>
            <person name="Chapman S.B."/>
            <person name="Chen Z."/>
            <person name="Freedman E."/>
            <person name="Gellesch M."/>
            <person name="Goldberg J."/>
            <person name="Griggs A."/>
            <person name="Gujja S."/>
            <person name="Heilman E.R."/>
            <person name="Heiman D."/>
            <person name="Hepburn T."/>
            <person name="Howarth C."/>
            <person name="Jen D."/>
            <person name="Larson L."/>
            <person name="Mehta T."/>
            <person name="Neiman D."/>
            <person name="Pearson M."/>
            <person name="Roberts A."/>
            <person name="Saif S."/>
            <person name="Shea T."/>
            <person name="Shenoy N."/>
            <person name="Sisk P."/>
            <person name="Stolte C."/>
            <person name="Sykes S."/>
            <person name="Walk T."/>
            <person name="White J."/>
            <person name="Yandava C."/>
            <person name="Haas B."/>
            <person name="Nusbaum C."/>
            <person name="Birren B."/>
        </authorList>
    </citation>
    <scope>NUCLEOTIDE SEQUENCE</scope>
    <source>
        <strain evidence="1">ATCC 64411</strain>
    </source>
</reference>
<dbReference type="OrthoDB" id="4850194at2759"/>
<protein>
    <recommendedName>
        <fullName evidence="4">Helicase C-terminal domain-containing protein</fullName>
    </recommendedName>
</protein>
<evidence type="ECO:0000313" key="3">
    <source>
        <dbReference type="Proteomes" id="UP000011715"/>
    </source>
</evidence>
<gene>
    <name evidence="1" type="ORF">MAPG_10022</name>
</gene>
<reference evidence="2" key="4">
    <citation type="journal article" date="2015" name="G3 (Bethesda)">
        <title>Genome sequences of three phytopathogenic species of the Magnaporthaceae family of fungi.</title>
        <authorList>
            <person name="Okagaki L.H."/>
            <person name="Nunes C.C."/>
            <person name="Sailsbery J."/>
            <person name="Clay B."/>
            <person name="Brown D."/>
            <person name="John T."/>
            <person name="Oh Y."/>
            <person name="Young N."/>
            <person name="Fitzgerald M."/>
            <person name="Haas B.J."/>
            <person name="Zeng Q."/>
            <person name="Young S."/>
            <person name="Adiconis X."/>
            <person name="Fan L."/>
            <person name="Levin J.Z."/>
            <person name="Mitchell T.K."/>
            <person name="Okubara P.A."/>
            <person name="Farman M.L."/>
            <person name="Kohn L.M."/>
            <person name="Birren B."/>
            <person name="Ma L.-J."/>
            <person name="Dean R.A."/>
        </authorList>
    </citation>
    <scope>NUCLEOTIDE SEQUENCE</scope>
    <source>
        <strain evidence="2">ATCC 64411 / 73-15</strain>
    </source>
</reference>
<reference evidence="3" key="1">
    <citation type="submission" date="2010-05" db="EMBL/GenBank/DDBJ databases">
        <title>The genome sequence of Magnaporthe poae strain ATCC 64411.</title>
        <authorList>
            <person name="Ma L.-J."/>
            <person name="Dead R."/>
            <person name="Young S."/>
            <person name="Zeng Q."/>
            <person name="Koehrsen M."/>
            <person name="Alvarado L."/>
            <person name="Berlin A."/>
            <person name="Chapman S.B."/>
            <person name="Chen Z."/>
            <person name="Freedman E."/>
            <person name="Gellesch M."/>
            <person name="Goldberg J."/>
            <person name="Griggs A."/>
            <person name="Gujja S."/>
            <person name="Heilman E.R."/>
            <person name="Heiman D."/>
            <person name="Hepburn T."/>
            <person name="Howarth C."/>
            <person name="Jen D."/>
            <person name="Larson L."/>
            <person name="Mehta T."/>
            <person name="Neiman D."/>
            <person name="Pearson M."/>
            <person name="Roberts A."/>
            <person name="Saif S."/>
            <person name="Shea T."/>
            <person name="Shenoy N."/>
            <person name="Sisk P."/>
            <person name="Stolte C."/>
            <person name="Sykes S."/>
            <person name="Walk T."/>
            <person name="White J."/>
            <person name="Yandava C."/>
            <person name="Haas B."/>
            <person name="Nusbaum C."/>
            <person name="Birren B."/>
        </authorList>
    </citation>
    <scope>NUCLEOTIDE SEQUENCE [LARGE SCALE GENOMIC DNA]</scope>
    <source>
        <strain evidence="3">ATCC 64411 / 73-15</strain>
    </source>
</reference>
<reference evidence="2" key="5">
    <citation type="submission" date="2015-06" db="UniProtKB">
        <authorList>
            <consortium name="EnsemblFungi"/>
        </authorList>
    </citation>
    <scope>IDENTIFICATION</scope>
    <source>
        <strain evidence="2">ATCC 64411</strain>
    </source>
</reference>
<keyword evidence="3" id="KW-1185">Reference proteome</keyword>
<evidence type="ECO:0000313" key="1">
    <source>
        <dbReference type="EMBL" id="KLU91504.1"/>
    </source>
</evidence>
<dbReference type="InterPro" id="IPR027417">
    <property type="entry name" value="P-loop_NTPase"/>
</dbReference>
<reference evidence="1" key="3">
    <citation type="submission" date="2011-03" db="EMBL/GenBank/DDBJ databases">
        <title>Annotation of Magnaporthe poae ATCC 64411.</title>
        <authorList>
            <person name="Ma L.-J."/>
            <person name="Dead R."/>
            <person name="Young S.K."/>
            <person name="Zeng Q."/>
            <person name="Gargeya S."/>
            <person name="Fitzgerald M."/>
            <person name="Haas B."/>
            <person name="Abouelleil A."/>
            <person name="Alvarado L."/>
            <person name="Arachchi H.M."/>
            <person name="Berlin A."/>
            <person name="Brown A."/>
            <person name="Chapman S.B."/>
            <person name="Chen Z."/>
            <person name="Dunbar C."/>
            <person name="Freedman E."/>
            <person name="Gearin G."/>
            <person name="Gellesch M."/>
            <person name="Goldberg J."/>
            <person name="Griggs A."/>
            <person name="Gujja S."/>
            <person name="Heiman D."/>
            <person name="Howarth C."/>
            <person name="Larson L."/>
            <person name="Lui A."/>
            <person name="MacDonald P.J.P."/>
            <person name="Mehta T."/>
            <person name="Montmayeur A."/>
            <person name="Murphy C."/>
            <person name="Neiman D."/>
            <person name="Pearson M."/>
            <person name="Priest M."/>
            <person name="Roberts A."/>
            <person name="Saif S."/>
            <person name="Shea T."/>
            <person name="Shenoy N."/>
            <person name="Sisk P."/>
            <person name="Stolte C."/>
            <person name="Sykes S."/>
            <person name="Yandava C."/>
            <person name="Wortman J."/>
            <person name="Nusbaum C."/>
            <person name="Birren B."/>
        </authorList>
    </citation>
    <scope>NUCLEOTIDE SEQUENCE</scope>
    <source>
        <strain evidence="1">ATCC 64411</strain>
    </source>
</reference>
<evidence type="ECO:0000313" key="2">
    <source>
        <dbReference type="EnsemblFungi" id="MAPG_10022T0"/>
    </source>
</evidence>
<organism evidence="2 3">
    <name type="scientific">Magnaporthiopsis poae (strain ATCC 64411 / 73-15)</name>
    <name type="common">Kentucky bluegrass fungus</name>
    <name type="synonym">Magnaporthe poae</name>
    <dbReference type="NCBI Taxonomy" id="644358"/>
    <lineage>
        <taxon>Eukaryota</taxon>
        <taxon>Fungi</taxon>
        <taxon>Dikarya</taxon>
        <taxon>Ascomycota</taxon>
        <taxon>Pezizomycotina</taxon>
        <taxon>Sordariomycetes</taxon>
        <taxon>Sordariomycetidae</taxon>
        <taxon>Magnaporthales</taxon>
        <taxon>Magnaporthaceae</taxon>
        <taxon>Magnaporthiopsis</taxon>
    </lineage>
</organism>
<evidence type="ECO:0008006" key="4">
    <source>
        <dbReference type="Google" id="ProtNLM"/>
    </source>
</evidence>
<dbReference type="EMBL" id="ADBL01002571">
    <property type="status" value="NOT_ANNOTATED_CDS"/>
    <property type="molecule type" value="Genomic_DNA"/>
</dbReference>